<evidence type="ECO:0000259" key="4">
    <source>
        <dbReference type="Pfam" id="PF25054"/>
    </source>
</evidence>
<accession>A0A1S3AVF1</accession>
<dbReference type="AlphaFoldDB" id="A0A1S3AVF1"/>
<gene>
    <name evidence="7" type="primary">LOC103483122</name>
    <name evidence="5" type="synonym">103483122</name>
</gene>
<dbReference type="EnsemblPlants" id="MELO3C005964.2.1">
    <property type="protein sequence ID" value="MELO3C005964.2.1"/>
    <property type="gene ID" value="MELO3C005964.2"/>
</dbReference>
<keyword evidence="3" id="KW-0862">Zinc</keyword>
<sequence length="145" mass="16481">MLLYQSDYSTPTNTLLYIYKSNINSSTYIITRLAHNLIKSMDLNPPLCCLCGDVGFPANLFRCTNCSNRFQHSYCSNYYSGESGDAIIRVCDWCRSEQRTRRPAAFATTTSQKDRKITEIRSSAAGLPSPRPAPRRYKLLKDVMC</sequence>
<evidence type="ECO:0000313" key="6">
    <source>
        <dbReference type="Proteomes" id="UP001652600"/>
    </source>
</evidence>
<dbReference type="Proteomes" id="UP001652600">
    <property type="component" value="Chromosome 6"/>
</dbReference>
<dbReference type="OrthoDB" id="1935489at2759"/>
<dbReference type="GeneID" id="103483122"/>
<dbReference type="InterPro" id="IPR056874">
    <property type="entry name" value="PHD_dom_pln"/>
</dbReference>
<dbReference type="PANTHER" id="PTHR33779">
    <property type="entry name" value="EXPRESSED PROTEIN"/>
    <property type="match status" value="1"/>
</dbReference>
<dbReference type="RefSeq" id="XP_008437789.1">
    <property type="nucleotide sequence ID" value="XM_008439567.2"/>
</dbReference>
<dbReference type="eggNOG" id="ENOG502S276">
    <property type="taxonomic scope" value="Eukaryota"/>
</dbReference>
<organism evidence="6 7">
    <name type="scientific">Cucumis melo</name>
    <name type="common">Muskmelon</name>
    <dbReference type="NCBI Taxonomy" id="3656"/>
    <lineage>
        <taxon>Eukaryota</taxon>
        <taxon>Viridiplantae</taxon>
        <taxon>Streptophyta</taxon>
        <taxon>Embryophyta</taxon>
        <taxon>Tracheophyta</taxon>
        <taxon>Spermatophyta</taxon>
        <taxon>Magnoliopsida</taxon>
        <taxon>eudicotyledons</taxon>
        <taxon>Gunneridae</taxon>
        <taxon>Pentapetalae</taxon>
        <taxon>rosids</taxon>
        <taxon>fabids</taxon>
        <taxon>Cucurbitales</taxon>
        <taxon>Cucurbitaceae</taxon>
        <taxon>Benincaseae</taxon>
        <taxon>Cucumis</taxon>
    </lineage>
</organism>
<proteinExistence type="predicted"/>
<keyword evidence="2" id="KW-0863">Zinc-finger</keyword>
<feature type="domain" description="PHD-type zinc finger plants" evidence="4">
    <location>
        <begin position="49"/>
        <end position="94"/>
    </location>
</feature>
<dbReference type="InParanoid" id="A0A1S3AVF1"/>
<protein>
    <submittedName>
        <fullName evidence="7">Uncharacterized protein LOC103483122</fullName>
    </submittedName>
</protein>
<keyword evidence="6" id="KW-1185">Reference proteome</keyword>
<evidence type="ECO:0000256" key="2">
    <source>
        <dbReference type="ARBA" id="ARBA00022771"/>
    </source>
</evidence>
<dbReference type="PANTHER" id="PTHR33779:SF11">
    <property type="entry name" value="OS04G0551600 PROTEIN"/>
    <property type="match status" value="1"/>
</dbReference>
<dbReference type="InterPro" id="IPR011011">
    <property type="entry name" value="Znf_FYVE_PHD"/>
</dbReference>
<dbReference type="SUPFAM" id="SSF57903">
    <property type="entry name" value="FYVE/PHD zinc finger"/>
    <property type="match status" value="1"/>
</dbReference>
<reference evidence="5" key="1">
    <citation type="submission" date="2023-03" db="UniProtKB">
        <authorList>
            <consortium name="EnsemblPlants"/>
        </authorList>
    </citation>
    <scope>IDENTIFICATION</scope>
</reference>
<evidence type="ECO:0000313" key="5">
    <source>
        <dbReference type="EnsemblPlants" id="MELO3C005964.2.1"/>
    </source>
</evidence>
<keyword evidence="1" id="KW-0479">Metal-binding</keyword>
<reference evidence="7" key="2">
    <citation type="submission" date="2025-04" db="UniProtKB">
        <authorList>
            <consortium name="RefSeq"/>
        </authorList>
    </citation>
    <scope>IDENTIFICATION</scope>
</reference>
<evidence type="ECO:0000256" key="1">
    <source>
        <dbReference type="ARBA" id="ARBA00022723"/>
    </source>
</evidence>
<dbReference type="Gramene" id="MELO3C005964.2.1">
    <property type="protein sequence ID" value="MELO3C005964.2.1"/>
    <property type="gene ID" value="MELO3C005964.2"/>
</dbReference>
<dbReference type="KEGG" id="cmo:103483122"/>
<name>A0A1S3AVF1_CUCME</name>
<dbReference type="Pfam" id="PF25054">
    <property type="entry name" value="PHD_pln"/>
    <property type="match status" value="1"/>
</dbReference>
<dbReference type="GO" id="GO:0008270">
    <property type="term" value="F:zinc ion binding"/>
    <property type="evidence" value="ECO:0007669"/>
    <property type="project" value="UniProtKB-KW"/>
</dbReference>
<evidence type="ECO:0000313" key="7">
    <source>
        <dbReference type="RefSeq" id="XP_008437789.1"/>
    </source>
</evidence>
<evidence type="ECO:0000256" key="3">
    <source>
        <dbReference type="ARBA" id="ARBA00022833"/>
    </source>
</evidence>